<reference evidence="2 3" key="1">
    <citation type="submission" date="2016-10" db="EMBL/GenBank/DDBJ databases">
        <authorList>
            <person name="de Groot N.N."/>
        </authorList>
    </citation>
    <scope>NUCLEOTIDE SEQUENCE [LARGE SCALE GENOMIC DNA]</scope>
    <source>
        <strain evidence="2 3">DSM 19547</strain>
    </source>
</reference>
<dbReference type="AlphaFoldDB" id="A0A1I5TTM8"/>
<evidence type="ECO:0000256" key="1">
    <source>
        <dbReference type="SAM" id="Phobius"/>
    </source>
</evidence>
<dbReference type="RefSeq" id="WP_093424177.1">
    <property type="nucleotide sequence ID" value="NZ_FOXA01000015.1"/>
</dbReference>
<dbReference type="STRING" id="441119.SAMN04488047_11523"/>
<proteinExistence type="predicted"/>
<keyword evidence="1" id="KW-0812">Transmembrane</keyword>
<dbReference type="Proteomes" id="UP000199356">
    <property type="component" value="Unassembled WGS sequence"/>
</dbReference>
<name>A0A1I5TTM8_9RHOB</name>
<gene>
    <name evidence="2" type="ORF">SAMN04488047_11523</name>
</gene>
<evidence type="ECO:0000313" key="3">
    <source>
        <dbReference type="Proteomes" id="UP000199356"/>
    </source>
</evidence>
<accession>A0A1I5TTM8</accession>
<keyword evidence="1" id="KW-0472">Membrane</keyword>
<sequence length="60" mass="6589">MTQARIALRSGIRSFTLTTLVGCQAYLIAIYLLGAAVAIQMFSFMAFAAAVLAYMRLRQL</sequence>
<organism evidence="2 3">
    <name type="scientific">Tranquillimonas alkanivorans</name>
    <dbReference type="NCBI Taxonomy" id="441119"/>
    <lineage>
        <taxon>Bacteria</taxon>
        <taxon>Pseudomonadati</taxon>
        <taxon>Pseudomonadota</taxon>
        <taxon>Alphaproteobacteria</taxon>
        <taxon>Rhodobacterales</taxon>
        <taxon>Roseobacteraceae</taxon>
        <taxon>Tranquillimonas</taxon>
    </lineage>
</organism>
<feature type="transmembrane region" description="Helical" evidence="1">
    <location>
        <begin position="12"/>
        <end position="33"/>
    </location>
</feature>
<evidence type="ECO:0000313" key="2">
    <source>
        <dbReference type="EMBL" id="SFP86420.1"/>
    </source>
</evidence>
<dbReference type="EMBL" id="FOXA01000015">
    <property type="protein sequence ID" value="SFP86420.1"/>
    <property type="molecule type" value="Genomic_DNA"/>
</dbReference>
<keyword evidence="3" id="KW-1185">Reference proteome</keyword>
<keyword evidence="1" id="KW-1133">Transmembrane helix</keyword>
<protein>
    <submittedName>
        <fullName evidence="2">Uncharacterized protein</fullName>
    </submittedName>
</protein>